<proteinExistence type="predicted"/>
<name>A0A4S2DSQ3_9CLOT</name>
<gene>
    <name evidence="1" type="ORF">E5347_05550</name>
</gene>
<dbReference type="OrthoDB" id="2199595at2"/>
<dbReference type="RefSeq" id="WP_136005354.1">
    <property type="nucleotide sequence ID" value="NZ_SRYR01000001.1"/>
</dbReference>
<keyword evidence="2" id="KW-1185">Reference proteome</keyword>
<comment type="caution">
    <text evidence="1">The sequence shown here is derived from an EMBL/GenBank/DDBJ whole genome shotgun (WGS) entry which is preliminary data.</text>
</comment>
<accession>A0A4S2DSQ3</accession>
<dbReference type="EMBL" id="SRYR01000001">
    <property type="protein sequence ID" value="TGY44274.1"/>
    <property type="molecule type" value="Genomic_DNA"/>
</dbReference>
<reference evidence="1 2" key="1">
    <citation type="submission" date="2019-04" db="EMBL/GenBank/DDBJ databases">
        <title>Microbes associate with the intestines of laboratory mice.</title>
        <authorList>
            <person name="Navarre W."/>
            <person name="Wong E."/>
            <person name="Huang K."/>
            <person name="Tropini C."/>
            <person name="Ng K."/>
            <person name="Yu B."/>
        </authorList>
    </citation>
    <scope>NUCLEOTIDE SEQUENCE [LARGE SCALE GENOMIC DNA]</scope>
    <source>
        <strain evidence="1 2">NM50_B9-20</strain>
    </source>
</reference>
<dbReference type="Proteomes" id="UP000306888">
    <property type="component" value="Unassembled WGS sequence"/>
</dbReference>
<evidence type="ECO:0000313" key="1">
    <source>
        <dbReference type="EMBL" id="TGY44274.1"/>
    </source>
</evidence>
<sequence length="103" mass="12648">MPYSLDIARLIVHGSEDFFPFPFYMTDEYRQIFLKEVYNKLLYKPDYKQFIWDVTLSCLNECIEFIESELNDNSRERDEMFNYYYKNAHILSDIILRGKEIKY</sequence>
<dbReference type="AlphaFoldDB" id="A0A4S2DSQ3"/>
<evidence type="ECO:0000313" key="2">
    <source>
        <dbReference type="Proteomes" id="UP000306888"/>
    </source>
</evidence>
<organism evidence="1 2">
    <name type="scientific">Clostridium sartagoforme</name>
    <dbReference type="NCBI Taxonomy" id="84031"/>
    <lineage>
        <taxon>Bacteria</taxon>
        <taxon>Bacillati</taxon>
        <taxon>Bacillota</taxon>
        <taxon>Clostridia</taxon>
        <taxon>Eubacteriales</taxon>
        <taxon>Clostridiaceae</taxon>
        <taxon>Clostridium</taxon>
    </lineage>
</organism>
<protein>
    <submittedName>
        <fullName evidence="1">Uncharacterized protein</fullName>
    </submittedName>
</protein>